<gene>
    <name evidence="6" type="primary">LOC111133342</name>
</gene>
<dbReference type="Proteomes" id="UP000694844">
    <property type="component" value="Chromosome 5"/>
</dbReference>
<dbReference type="AlphaFoldDB" id="A0A8B8ECF6"/>
<dbReference type="SMART" id="SM00034">
    <property type="entry name" value="CLECT"/>
    <property type="match status" value="1"/>
</dbReference>
<keyword evidence="1" id="KW-1015">Disulfide bond</keyword>
<dbReference type="SUPFAM" id="SSF56436">
    <property type="entry name" value="C-type lectin-like"/>
    <property type="match status" value="1"/>
</dbReference>
<accession>A0A8B8ECF6</accession>
<feature type="coiled-coil region" evidence="2">
    <location>
        <begin position="326"/>
        <end position="367"/>
    </location>
</feature>
<keyword evidence="5" id="KW-1185">Reference proteome</keyword>
<dbReference type="OrthoDB" id="6051775at2759"/>
<keyword evidence="3" id="KW-0732">Signal</keyword>
<keyword evidence="2" id="KW-0175">Coiled coil</keyword>
<feature type="coiled-coil region" evidence="2">
    <location>
        <begin position="212"/>
        <end position="271"/>
    </location>
</feature>
<dbReference type="PANTHER" id="PTHR22803">
    <property type="entry name" value="MANNOSE, PHOSPHOLIPASE, LECTIN RECEPTOR RELATED"/>
    <property type="match status" value="1"/>
</dbReference>
<evidence type="ECO:0000259" key="4">
    <source>
        <dbReference type="PROSITE" id="PS50041"/>
    </source>
</evidence>
<evidence type="ECO:0000256" key="1">
    <source>
        <dbReference type="ARBA" id="ARBA00023157"/>
    </source>
</evidence>
<dbReference type="Gene3D" id="3.10.100.10">
    <property type="entry name" value="Mannose-Binding Protein A, subunit A"/>
    <property type="match status" value="1"/>
</dbReference>
<proteinExistence type="predicted"/>
<dbReference type="InterPro" id="IPR001304">
    <property type="entry name" value="C-type_lectin-like"/>
</dbReference>
<evidence type="ECO:0000256" key="3">
    <source>
        <dbReference type="SAM" id="SignalP"/>
    </source>
</evidence>
<dbReference type="InterPro" id="IPR050111">
    <property type="entry name" value="C-type_lectin/snaclec_domain"/>
</dbReference>
<protein>
    <submittedName>
        <fullName evidence="6">CD209 antigen-like</fullName>
    </submittedName>
</protein>
<dbReference type="PROSITE" id="PS00615">
    <property type="entry name" value="C_TYPE_LECTIN_1"/>
    <property type="match status" value="1"/>
</dbReference>
<feature type="signal peptide" evidence="3">
    <location>
        <begin position="1"/>
        <end position="18"/>
    </location>
</feature>
<evidence type="ECO:0000313" key="5">
    <source>
        <dbReference type="Proteomes" id="UP000694844"/>
    </source>
</evidence>
<sequence>MKGLVIAFLLTSIKNCSSQTVLSSSGVCMDMSEDLKEFVRTVLSRAFVDIKEDISHAVRTQSEKWSAENKQTRVLVDILDEKQVNTVYSIKELKKGLTNISYRTDSLLHASRSAFLEKITNLSDAIHGNHLHMKTVDEEMVLLHYKYWNQTDNLTELSKQVTLLSVQYNWTVSNISELYLNIRKMGEMSAEQILHTLARVNQTEDDLKRFFVENLQNKTKELFDQFSMLRRDVTHLSESAVTQSELTEQSINFLKENLQNETNELQVIRENLTYMWESAATQAGWTQTSILQLKDVFVDSVQNETSELSGHISFLQENITHLSESAVTQEKSILRLEEENKELKSMLERLQTEINELKQNVSASMDMMLQPCRSGWIQYGPSCYLVSTKQMSWASAKLQCVSYGSKLVEIENKDKNDFLKNILIKDNARYWTGGTDQDTEGQWVWASSGIVFRFSDWYSGEPNNAGEEDCMELHVSMQEKAWNDIPCQREYKFICERLSN</sequence>
<reference evidence="6" key="1">
    <citation type="submission" date="2025-08" db="UniProtKB">
        <authorList>
            <consortium name="RefSeq"/>
        </authorList>
    </citation>
    <scope>IDENTIFICATION</scope>
    <source>
        <tissue evidence="6">Whole sample</tissue>
    </source>
</reference>
<name>A0A8B8ECF6_CRAVI</name>
<dbReference type="Pfam" id="PF00059">
    <property type="entry name" value="Lectin_C"/>
    <property type="match status" value="1"/>
</dbReference>
<dbReference type="KEGG" id="cvn:111133342"/>
<evidence type="ECO:0000313" key="6">
    <source>
        <dbReference type="RefSeq" id="XP_022337359.1"/>
    </source>
</evidence>
<dbReference type="InterPro" id="IPR018378">
    <property type="entry name" value="C-type_lectin_CS"/>
</dbReference>
<dbReference type="GeneID" id="111133342"/>
<organism evidence="5 6">
    <name type="scientific">Crassostrea virginica</name>
    <name type="common">Eastern oyster</name>
    <dbReference type="NCBI Taxonomy" id="6565"/>
    <lineage>
        <taxon>Eukaryota</taxon>
        <taxon>Metazoa</taxon>
        <taxon>Spiralia</taxon>
        <taxon>Lophotrochozoa</taxon>
        <taxon>Mollusca</taxon>
        <taxon>Bivalvia</taxon>
        <taxon>Autobranchia</taxon>
        <taxon>Pteriomorphia</taxon>
        <taxon>Ostreida</taxon>
        <taxon>Ostreoidea</taxon>
        <taxon>Ostreidae</taxon>
        <taxon>Crassostrea</taxon>
    </lineage>
</organism>
<dbReference type="CDD" id="cd00037">
    <property type="entry name" value="CLECT"/>
    <property type="match status" value="1"/>
</dbReference>
<dbReference type="InterPro" id="IPR016187">
    <property type="entry name" value="CTDL_fold"/>
</dbReference>
<evidence type="ECO:0000256" key="2">
    <source>
        <dbReference type="SAM" id="Coils"/>
    </source>
</evidence>
<dbReference type="PROSITE" id="PS50041">
    <property type="entry name" value="C_TYPE_LECTIN_2"/>
    <property type="match status" value="1"/>
</dbReference>
<dbReference type="InterPro" id="IPR016186">
    <property type="entry name" value="C-type_lectin-like/link_sf"/>
</dbReference>
<feature type="chain" id="PRO_5034244934" evidence="3">
    <location>
        <begin position="19"/>
        <end position="500"/>
    </location>
</feature>
<dbReference type="RefSeq" id="XP_022337359.1">
    <property type="nucleotide sequence ID" value="XM_022481651.1"/>
</dbReference>
<feature type="domain" description="C-type lectin" evidence="4">
    <location>
        <begin position="379"/>
        <end position="496"/>
    </location>
</feature>